<feature type="domain" description="Glycosyltransferase subfamily 4-like N-terminal" evidence="1">
    <location>
        <begin position="104"/>
        <end position="211"/>
    </location>
</feature>
<dbReference type="PANTHER" id="PTHR12526">
    <property type="entry name" value="GLYCOSYLTRANSFERASE"/>
    <property type="match status" value="1"/>
</dbReference>
<gene>
    <name evidence="2" type="ORF">DQK91_07775</name>
</gene>
<reference evidence="2 3" key="1">
    <citation type="submission" date="2018-06" db="EMBL/GenBank/DDBJ databases">
        <title>Complete genome of Desulfovibrio marinus P48SEP.</title>
        <authorList>
            <person name="Crispim J.S."/>
            <person name="Vidigal P.M.P."/>
            <person name="Silva L.C.F."/>
            <person name="Araujo L.C."/>
            <person name="Laguardia C.N."/>
            <person name="Dias R.S."/>
            <person name="Sousa M.P."/>
            <person name="Paula S.O."/>
            <person name="Silva C."/>
        </authorList>
    </citation>
    <scope>NUCLEOTIDE SEQUENCE [LARGE SCALE GENOMIC DNA]</scope>
    <source>
        <strain evidence="2 3">P48SEP</strain>
    </source>
</reference>
<evidence type="ECO:0000313" key="3">
    <source>
        <dbReference type="Proteomes" id="UP000434052"/>
    </source>
</evidence>
<accession>A0A6P1ZKM2</accession>
<dbReference type="GO" id="GO:0016757">
    <property type="term" value="F:glycosyltransferase activity"/>
    <property type="evidence" value="ECO:0007669"/>
    <property type="project" value="UniProtKB-ARBA"/>
</dbReference>
<dbReference type="InterPro" id="IPR028098">
    <property type="entry name" value="Glyco_trans_4-like_N"/>
</dbReference>
<sequence length="413" mass="46244">MRHGRTMSRPDPIRLLFLAFGYSIHAHRRVRVFSEDPDFRVHLVSNHPYEIENVSVTVLNGPAGLVRARNHLPQYARAVARLLGENGVGQVSNELFQEMVTQQFAYRQLLRAVRQFRPDALFLQTLLYPSYLACLLPQEIPKFITFWNGDLIWWAQQNQILKTFKRQIVERGIQAAAAVTVNSATARSAAAEYGIAPERVHLIRYPGVDLEHFTPGGKRPARERLGLGDGPVVLCPRGLGGYLNTDVLMEAACAVARLEPNVTFLFISGVGREKWDEFMQIPRAMGLESHFRHDGQVAWEDMPNYYRAADVMVSPSSNDSQPNCMLEAMACGASLVMGDIPSIREWVSDGRNGRLVPPRDAGALAAALVATLRDGPGQKRMAALNRTLVEDRVDSRTQCAMVRDMVRETLQRV</sequence>
<evidence type="ECO:0000313" key="2">
    <source>
        <dbReference type="EMBL" id="TVM34465.1"/>
    </source>
</evidence>
<protein>
    <recommendedName>
        <fullName evidence="1">Glycosyltransferase subfamily 4-like N-terminal domain-containing protein</fullName>
    </recommendedName>
</protein>
<evidence type="ECO:0000259" key="1">
    <source>
        <dbReference type="Pfam" id="PF13439"/>
    </source>
</evidence>
<dbReference type="Proteomes" id="UP000434052">
    <property type="component" value="Unassembled WGS sequence"/>
</dbReference>
<organism evidence="2 3">
    <name type="scientific">Oceanidesulfovibrio marinus</name>
    <dbReference type="NCBI Taxonomy" id="370038"/>
    <lineage>
        <taxon>Bacteria</taxon>
        <taxon>Pseudomonadati</taxon>
        <taxon>Thermodesulfobacteriota</taxon>
        <taxon>Desulfovibrionia</taxon>
        <taxon>Desulfovibrionales</taxon>
        <taxon>Desulfovibrionaceae</taxon>
        <taxon>Oceanidesulfovibrio</taxon>
    </lineage>
</organism>
<dbReference type="AlphaFoldDB" id="A0A6P1ZKM2"/>
<dbReference type="CDD" id="cd03801">
    <property type="entry name" value="GT4_PimA-like"/>
    <property type="match status" value="1"/>
</dbReference>
<dbReference type="SUPFAM" id="SSF53756">
    <property type="entry name" value="UDP-Glycosyltransferase/glycogen phosphorylase"/>
    <property type="match status" value="1"/>
</dbReference>
<name>A0A6P1ZKM2_9BACT</name>
<proteinExistence type="predicted"/>
<comment type="caution">
    <text evidence="2">The sequence shown here is derived from an EMBL/GenBank/DDBJ whole genome shotgun (WGS) entry which is preliminary data.</text>
</comment>
<dbReference type="Pfam" id="PF13439">
    <property type="entry name" value="Glyco_transf_4"/>
    <property type="match status" value="1"/>
</dbReference>
<dbReference type="Pfam" id="PF13692">
    <property type="entry name" value="Glyco_trans_1_4"/>
    <property type="match status" value="1"/>
</dbReference>
<dbReference type="EMBL" id="QMIF01000004">
    <property type="protein sequence ID" value="TVM34465.1"/>
    <property type="molecule type" value="Genomic_DNA"/>
</dbReference>
<dbReference type="OrthoDB" id="9803091at2"/>
<dbReference type="Gene3D" id="3.40.50.2000">
    <property type="entry name" value="Glycogen Phosphorylase B"/>
    <property type="match status" value="2"/>
</dbReference>